<dbReference type="EMBL" id="BAABGZ010000010">
    <property type="protein sequence ID" value="GAA4349867.1"/>
    <property type="molecule type" value="Genomic_DNA"/>
</dbReference>
<name>A0ABP8I2F4_9BACT</name>
<reference evidence="6" key="1">
    <citation type="journal article" date="2019" name="Int. J. Syst. Evol. Microbiol.">
        <title>The Global Catalogue of Microorganisms (GCM) 10K type strain sequencing project: providing services to taxonomists for standard genome sequencing and annotation.</title>
        <authorList>
            <consortium name="The Broad Institute Genomics Platform"/>
            <consortium name="The Broad Institute Genome Sequencing Center for Infectious Disease"/>
            <person name="Wu L."/>
            <person name="Ma J."/>
        </authorList>
    </citation>
    <scope>NUCLEOTIDE SEQUENCE [LARGE SCALE GENOMIC DNA]</scope>
    <source>
        <strain evidence="6">JCM 17923</strain>
    </source>
</reference>
<dbReference type="InterPro" id="IPR001907">
    <property type="entry name" value="ClpP"/>
</dbReference>
<keyword evidence="6" id="KW-1185">Reference proteome</keyword>
<dbReference type="PANTHER" id="PTHR10381">
    <property type="entry name" value="ATP-DEPENDENT CLP PROTEASE PROTEOLYTIC SUBUNIT"/>
    <property type="match status" value="1"/>
</dbReference>
<sequence>MTYGKFSLDYSREFAAPALLGQFWGIMQREFLLFQVIESHHAAQLDQFLSELEAAGARTATIRINSPGGSWNAGQLMQSRMMMSKVKLTTINEGLVGSAATLPFAAGNVRQCQPHAKFMMHQVANDLGPAVNEEALNRALAAHKSLNRSTAEMYAAVSTKSADEWVEMMRKETWLSAEEAKAIGYCTEVLPAKAGLVAPEATMAVGALHGYYMSIISQSTEMKLDEVKNALRLAGVTLPDNATEAEALAAIGKLKNQTVEAVAATLKPTPEESDELKELRKELEQLKAGQASEQTRRIEETVNSAVSAGKITAAQKDTYKALLGADFTNTAKVLSEMPGRQSVAARTGAAAANGTGETRNDWDFAKWGKEDPKGLRDMRQNEPEKYQNLVNSYIG</sequence>
<feature type="region of interest" description="Disordered" evidence="4">
    <location>
        <begin position="345"/>
        <end position="384"/>
    </location>
</feature>
<evidence type="ECO:0000256" key="4">
    <source>
        <dbReference type="SAM" id="MobiDB-lite"/>
    </source>
</evidence>
<proteinExistence type="inferred from homology"/>
<feature type="coiled-coil region" evidence="3">
    <location>
        <begin position="269"/>
        <end position="296"/>
    </location>
</feature>
<gene>
    <name evidence="5" type="ORF">GCM10023185_06930</name>
</gene>
<evidence type="ECO:0000313" key="5">
    <source>
        <dbReference type="EMBL" id="GAA4349867.1"/>
    </source>
</evidence>
<dbReference type="Pfam" id="PF00574">
    <property type="entry name" value="CLP_protease"/>
    <property type="match status" value="1"/>
</dbReference>
<dbReference type="InterPro" id="IPR023562">
    <property type="entry name" value="ClpP/TepA"/>
</dbReference>
<dbReference type="RefSeq" id="WP_345233853.1">
    <property type="nucleotide sequence ID" value="NZ_BAABGZ010000010.1"/>
</dbReference>
<evidence type="ECO:0000256" key="3">
    <source>
        <dbReference type="SAM" id="Coils"/>
    </source>
</evidence>
<dbReference type="PANTHER" id="PTHR10381:SF11">
    <property type="entry name" value="ATP-DEPENDENT CLP PROTEASE PROTEOLYTIC SUBUNIT, MITOCHONDRIAL"/>
    <property type="match status" value="1"/>
</dbReference>
<dbReference type="PRINTS" id="PR00127">
    <property type="entry name" value="CLPPROTEASEP"/>
</dbReference>
<comment type="similarity">
    <text evidence="1 2">Belongs to the peptidase S14 family.</text>
</comment>
<dbReference type="Gene3D" id="3.90.226.10">
    <property type="entry name" value="2-enoyl-CoA Hydratase, Chain A, domain 1"/>
    <property type="match status" value="1"/>
</dbReference>
<dbReference type="SUPFAM" id="SSF52096">
    <property type="entry name" value="ClpP/crotonase"/>
    <property type="match status" value="1"/>
</dbReference>
<evidence type="ECO:0000256" key="2">
    <source>
        <dbReference type="RuleBase" id="RU003567"/>
    </source>
</evidence>
<evidence type="ECO:0000313" key="6">
    <source>
        <dbReference type="Proteomes" id="UP001501153"/>
    </source>
</evidence>
<comment type="caution">
    <text evidence="5">The sequence shown here is derived from an EMBL/GenBank/DDBJ whole genome shotgun (WGS) entry which is preliminary data.</text>
</comment>
<feature type="compositionally biased region" description="Low complexity" evidence="4">
    <location>
        <begin position="345"/>
        <end position="357"/>
    </location>
</feature>
<protein>
    <recommendedName>
        <fullName evidence="2">ATP-dependent Clp protease proteolytic subunit</fullName>
    </recommendedName>
</protein>
<feature type="compositionally biased region" description="Basic and acidic residues" evidence="4">
    <location>
        <begin position="358"/>
        <end position="384"/>
    </location>
</feature>
<organism evidence="5 6">
    <name type="scientific">Hymenobacter saemangeumensis</name>
    <dbReference type="NCBI Taxonomy" id="1084522"/>
    <lineage>
        <taxon>Bacteria</taxon>
        <taxon>Pseudomonadati</taxon>
        <taxon>Bacteroidota</taxon>
        <taxon>Cytophagia</taxon>
        <taxon>Cytophagales</taxon>
        <taxon>Hymenobacteraceae</taxon>
        <taxon>Hymenobacter</taxon>
    </lineage>
</organism>
<dbReference type="InterPro" id="IPR029045">
    <property type="entry name" value="ClpP/crotonase-like_dom_sf"/>
</dbReference>
<evidence type="ECO:0000256" key="1">
    <source>
        <dbReference type="ARBA" id="ARBA00007039"/>
    </source>
</evidence>
<dbReference type="Proteomes" id="UP001501153">
    <property type="component" value="Unassembled WGS sequence"/>
</dbReference>
<keyword evidence="3" id="KW-0175">Coiled coil</keyword>
<accession>A0ABP8I2F4</accession>